<evidence type="ECO:0000256" key="1">
    <source>
        <dbReference type="ARBA" id="ARBA00010460"/>
    </source>
</evidence>
<evidence type="ECO:0000313" key="10">
    <source>
        <dbReference type="WBParaSite" id="Hba_21011"/>
    </source>
</evidence>
<dbReference type="EC" id="1.3.1.48" evidence="2"/>
<evidence type="ECO:0000256" key="3">
    <source>
        <dbReference type="ARBA" id="ARBA00023002"/>
    </source>
</evidence>
<evidence type="ECO:0000313" key="9">
    <source>
        <dbReference type="Proteomes" id="UP000095283"/>
    </source>
</evidence>
<dbReference type="Gene3D" id="3.40.50.720">
    <property type="entry name" value="NAD(P)-binding Rossmann-like Domain"/>
    <property type="match status" value="2"/>
</dbReference>
<feature type="domain" description="Oxidoreductase N-terminal" evidence="8">
    <location>
        <begin position="52"/>
        <end position="141"/>
    </location>
</feature>
<comment type="catalytic activity">
    <reaction evidence="7">
        <text>13,14-dihydro-15-oxo-prostaglandin E1 + NADP(+) = 15-oxoprostaglandin E1 + NADPH + H(+)</text>
        <dbReference type="Rhea" id="RHEA:50584"/>
        <dbReference type="ChEBI" id="CHEBI:15378"/>
        <dbReference type="ChEBI" id="CHEBI:57401"/>
        <dbReference type="ChEBI" id="CHEBI:57783"/>
        <dbReference type="ChEBI" id="CHEBI:58349"/>
        <dbReference type="ChEBI" id="CHEBI:133408"/>
    </reaction>
    <physiologicalReaction direction="right-to-left" evidence="7">
        <dbReference type="Rhea" id="RHEA:50586"/>
    </physiologicalReaction>
</comment>
<dbReference type="Pfam" id="PF13602">
    <property type="entry name" value="ADH_zinc_N_2"/>
    <property type="match status" value="1"/>
</dbReference>
<dbReference type="SUPFAM" id="SSF51735">
    <property type="entry name" value="NAD(P)-binding Rossmann-fold domains"/>
    <property type="match status" value="1"/>
</dbReference>
<dbReference type="Gene3D" id="3.90.180.10">
    <property type="entry name" value="Medium-chain alcohol dehydrogenases, catalytic domain"/>
    <property type="match status" value="2"/>
</dbReference>
<protein>
    <recommendedName>
        <fullName evidence="4">15-oxoprostaglandin 13-reductase</fullName>
        <ecNumber evidence="2">1.3.1.48</ecNumber>
    </recommendedName>
    <alternativeName>
        <fullName evidence="4">15-oxoprostaglandin 13-reductase</fullName>
    </alternativeName>
</protein>
<comment type="similarity">
    <text evidence="1">Belongs to the NADP-dependent oxidoreductase L4BD family.</text>
</comment>
<reference evidence="10" key="1">
    <citation type="submission" date="2016-11" db="UniProtKB">
        <authorList>
            <consortium name="WormBaseParasite"/>
        </authorList>
    </citation>
    <scope>IDENTIFICATION</scope>
</reference>
<comment type="catalytic activity">
    <reaction evidence="6">
        <text>13,14-dihydro-15-oxo-PGF2alpha + NADP(+) = 15-oxoprostaglandin F2alpha + NADPH + H(+)</text>
        <dbReference type="Rhea" id="RHEA:50588"/>
        <dbReference type="ChEBI" id="CHEBI:15378"/>
        <dbReference type="ChEBI" id="CHEBI:57783"/>
        <dbReference type="ChEBI" id="CHEBI:58349"/>
        <dbReference type="ChEBI" id="CHEBI:133374"/>
        <dbReference type="ChEBI" id="CHEBI:133409"/>
    </reaction>
    <physiologicalReaction direction="right-to-left" evidence="6">
        <dbReference type="Rhea" id="RHEA:50590"/>
    </physiologicalReaction>
</comment>
<comment type="catalytic activity">
    <reaction evidence="5">
        <text>13,14-dihydro-15-oxo-prostaglandin F1alpha + NADP(+) = 15-oxoprostaglandin F1alpha + NADPH + H(+)</text>
        <dbReference type="Rhea" id="RHEA:50592"/>
        <dbReference type="ChEBI" id="CHEBI:15378"/>
        <dbReference type="ChEBI" id="CHEBI:57783"/>
        <dbReference type="ChEBI" id="CHEBI:58349"/>
        <dbReference type="ChEBI" id="CHEBI:79072"/>
        <dbReference type="ChEBI" id="CHEBI:133411"/>
    </reaction>
    <physiologicalReaction direction="right-to-left" evidence="5">
        <dbReference type="Rhea" id="RHEA:50594"/>
    </physiologicalReaction>
</comment>
<dbReference type="Proteomes" id="UP000095283">
    <property type="component" value="Unplaced"/>
</dbReference>
<dbReference type="FunFam" id="3.40.50.720:FF:000121">
    <property type="entry name" value="Prostaglandin reductase 2"/>
    <property type="match status" value="1"/>
</dbReference>
<evidence type="ECO:0000256" key="7">
    <source>
        <dbReference type="ARBA" id="ARBA00049070"/>
    </source>
</evidence>
<dbReference type="PANTHER" id="PTHR43205:SF5">
    <property type="entry name" value="PROSTAGLANDIN REDUCTASE 2"/>
    <property type="match status" value="1"/>
</dbReference>
<proteinExistence type="inferred from homology"/>
<evidence type="ECO:0000256" key="6">
    <source>
        <dbReference type="ARBA" id="ARBA00048290"/>
    </source>
</evidence>
<dbReference type="InterPro" id="IPR036291">
    <property type="entry name" value="NAD(P)-bd_dom_sf"/>
</dbReference>
<evidence type="ECO:0000256" key="4">
    <source>
        <dbReference type="ARBA" id="ARBA00033119"/>
    </source>
</evidence>
<name>A0A1I7XU10_HETBA</name>
<dbReference type="Pfam" id="PF16884">
    <property type="entry name" value="ADH_N_2"/>
    <property type="match status" value="1"/>
</dbReference>
<dbReference type="AlphaFoldDB" id="A0A1I7XU10"/>
<dbReference type="InterPro" id="IPR011032">
    <property type="entry name" value="GroES-like_sf"/>
</dbReference>
<accession>A0A1I7XU10</accession>
<dbReference type="InterPro" id="IPR045010">
    <property type="entry name" value="MDR_fam"/>
</dbReference>
<dbReference type="GO" id="GO:0047522">
    <property type="term" value="F:15-oxoprostaglandin 13-reductase [NAD(P)+] activity"/>
    <property type="evidence" value="ECO:0007669"/>
    <property type="project" value="UniProtKB-EC"/>
</dbReference>
<evidence type="ECO:0000259" key="8">
    <source>
        <dbReference type="Pfam" id="PF16884"/>
    </source>
</evidence>
<dbReference type="InterPro" id="IPR041694">
    <property type="entry name" value="ADH_N_2"/>
</dbReference>
<keyword evidence="9" id="KW-1185">Reference proteome</keyword>
<sequence>MSLARYKSSEINMDEGTSHGNERIVFVKRPGENAPPLVECFQCEPCHDPTESDVGRGQCLISTLFLSVDPAQRCRMNCSTGVDYLASYEPGELVDGLEGVGIVEVAGEGCLLSVGDIVTSCALLWPWTKRFIADSNDLVKVNLPVGFSPSVILSCVGISGMTALLGIRKKAAIDRSRPQTIVISGAAGSCGTLAGQIARIEGCSLIIGICGSEDKCRFLVSESLLLYIVVWFLKCYFFNQTSELNFDGAINYRAEAVGERLDQLAPDGVDIYFDNVGGFVSDAVIQKKNIFSKMNEGGRIVLCGQIAVYNTDLPYPPPIPPKTAEIICSRKIQRERFLVFAYREEMDGAVAQLSQWLQQKKIKVNETIYEGLSNAPQAFVDMMAGKNIGKMIIRV</sequence>
<dbReference type="PANTHER" id="PTHR43205">
    <property type="entry name" value="PROSTAGLANDIN REDUCTASE"/>
    <property type="match status" value="1"/>
</dbReference>
<evidence type="ECO:0000256" key="2">
    <source>
        <dbReference type="ARBA" id="ARBA00011981"/>
    </source>
</evidence>
<dbReference type="SUPFAM" id="SSF50129">
    <property type="entry name" value="GroES-like"/>
    <property type="match status" value="2"/>
</dbReference>
<keyword evidence="3" id="KW-0560">Oxidoreductase</keyword>
<dbReference type="WBParaSite" id="Hba_21011">
    <property type="protein sequence ID" value="Hba_21011"/>
    <property type="gene ID" value="Hba_21011"/>
</dbReference>
<organism evidence="9 10">
    <name type="scientific">Heterorhabditis bacteriophora</name>
    <name type="common">Entomopathogenic nematode worm</name>
    <dbReference type="NCBI Taxonomy" id="37862"/>
    <lineage>
        <taxon>Eukaryota</taxon>
        <taxon>Metazoa</taxon>
        <taxon>Ecdysozoa</taxon>
        <taxon>Nematoda</taxon>
        <taxon>Chromadorea</taxon>
        <taxon>Rhabditida</taxon>
        <taxon>Rhabditina</taxon>
        <taxon>Rhabditomorpha</taxon>
        <taxon>Strongyloidea</taxon>
        <taxon>Heterorhabditidae</taxon>
        <taxon>Heterorhabditis</taxon>
    </lineage>
</organism>
<dbReference type="GO" id="GO:0006693">
    <property type="term" value="P:prostaglandin metabolic process"/>
    <property type="evidence" value="ECO:0007669"/>
    <property type="project" value="TreeGrafter"/>
</dbReference>
<evidence type="ECO:0000256" key="5">
    <source>
        <dbReference type="ARBA" id="ARBA00047878"/>
    </source>
</evidence>